<dbReference type="InterPro" id="IPR012165">
    <property type="entry name" value="Cyt_c3_hydrogenase_gsu"/>
</dbReference>
<proteinExistence type="inferred from homology"/>
<dbReference type="RefSeq" id="WP_106054291.1">
    <property type="nucleotide sequence ID" value="NZ_VUNS01000027.1"/>
</dbReference>
<organism evidence="14 15">
    <name type="scientific">Victivallis lenta</name>
    <dbReference type="NCBI Taxonomy" id="2606640"/>
    <lineage>
        <taxon>Bacteria</taxon>
        <taxon>Pseudomonadati</taxon>
        <taxon>Lentisphaerota</taxon>
        <taxon>Lentisphaeria</taxon>
        <taxon>Victivallales</taxon>
        <taxon>Victivallaceae</taxon>
        <taxon>Victivallis</taxon>
    </lineage>
</organism>
<evidence type="ECO:0000256" key="10">
    <source>
        <dbReference type="ARBA" id="ARBA00034078"/>
    </source>
</evidence>
<feature type="binding site" evidence="12">
    <location>
        <position position="226"/>
    </location>
    <ligand>
        <name>[2Fe-2S] cluster</name>
        <dbReference type="ChEBI" id="CHEBI:190135"/>
    </ligand>
</feature>
<dbReference type="Gene3D" id="2.40.30.10">
    <property type="entry name" value="Translation factors"/>
    <property type="match status" value="1"/>
</dbReference>
<dbReference type="GO" id="GO:0016491">
    <property type="term" value="F:oxidoreductase activity"/>
    <property type="evidence" value="ECO:0007669"/>
    <property type="project" value="InterPro"/>
</dbReference>
<evidence type="ECO:0000313" key="15">
    <source>
        <dbReference type="Proteomes" id="UP000435649"/>
    </source>
</evidence>
<dbReference type="SUPFAM" id="SSF52343">
    <property type="entry name" value="Ferredoxin reductase-like, C-terminal NADP-linked domain"/>
    <property type="match status" value="1"/>
</dbReference>
<dbReference type="GO" id="GO:0006221">
    <property type="term" value="P:pyrimidine nucleotide biosynthetic process"/>
    <property type="evidence" value="ECO:0007669"/>
    <property type="project" value="InterPro"/>
</dbReference>
<feature type="binding site" evidence="12">
    <location>
        <position position="223"/>
    </location>
    <ligand>
        <name>[2Fe-2S] cluster</name>
        <dbReference type="ChEBI" id="CHEBI:190135"/>
    </ligand>
</feature>
<dbReference type="InterPro" id="IPR037117">
    <property type="entry name" value="Dihydroorotate_DH_ele_sf"/>
</dbReference>
<dbReference type="GO" id="GO:0050660">
    <property type="term" value="F:flavin adenine dinucleotide binding"/>
    <property type="evidence" value="ECO:0007669"/>
    <property type="project" value="InterPro"/>
</dbReference>
<evidence type="ECO:0000256" key="11">
    <source>
        <dbReference type="PIRSR" id="PIRSR006816-1"/>
    </source>
</evidence>
<feature type="binding site" evidence="11">
    <location>
        <begin position="50"/>
        <end position="53"/>
    </location>
    <ligand>
        <name>FAD</name>
        <dbReference type="ChEBI" id="CHEBI:57692"/>
    </ligand>
</feature>
<evidence type="ECO:0000256" key="4">
    <source>
        <dbReference type="ARBA" id="ARBA00022714"/>
    </source>
</evidence>
<evidence type="ECO:0000259" key="13">
    <source>
        <dbReference type="PROSITE" id="PS51384"/>
    </source>
</evidence>
<dbReference type="InterPro" id="IPR050353">
    <property type="entry name" value="PyrK_electron_transfer"/>
</dbReference>
<comment type="caution">
    <text evidence="14">The sequence shown here is derived from an EMBL/GenBank/DDBJ whole genome shotgun (WGS) entry which is preliminary data.</text>
</comment>
<dbReference type="PANTHER" id="PTHR43513">
    <property type="entry name" value="DIHYDROOROTATE DEHYDROGENASE B (NAD(+)), ELECTRON TRANSFER SUBUNIT"/>
    <property type="match status" value="1"/>
</dbReference>
<keyword evidence="15" id="KW-1185">Reference proteome</keyword>
<comment type="cofactor">
    <cofactor evidence="11">
        <name>FAD</name>
        <dbReference type="ChEBI" id="CHEBI:57692"/>
    </cofactor>
    <text evidence="11">Binds 1 FAD per subunit.</text>
</comment>
<accession>A0A844G8Z1</accession>
<keyword evidence="7" id="KW-0249">Electron transport</keyword>
<keyword evidence="6 11" id="KW-0274">FAD</keyword>
<feature type="domain" description="FAD-binding FR-type" evidence="13">
    <location>
        <begin position="1"/>
        <end position="97"/>
    </location>
</feature>
<feature type="binding site" evidence="12">
    <location>
        <position position="218"/>
    </location>
    <ligand>
        <name>[2Fe-2S] cluster</name>
        <dbReference type="ChEBI" id="CHEBI:190135"/>
    </ligand>
</feature>
<keyword evidence="3 11" id="KW-0285">Flavoprotein</keyword>
<dbReference type="GO" id="GO:0051537">
    <property type="term" value="F:2 iron, 2 sulfur cluster binding"/>
    <property type="evidence" value="ECO:0007669"/>
    <property type="project" value="UniProtKB-KW"/>
</dbReference>
<evidence type="ECO:0000256" key="2">
    <source>
        <dbReference type="ARBA" id="ARBA00022448"/>
    </source>
</evidence>
<evidence type="ECO:0000256" key="1">
    <source>
        <dbReference type="ARBA" id="ARBA00006422"/>
    </source>
</evidence>
<evidence type="ECO:0000256" key="6">
    <source>
        <dbReference type="ARBA" id="ARBA00022827"/>
    </source>
</evidence>
<dbReference type="InterPro" id="IPR039261">
    <property type="entry name" value="FNR_nucleotide-bd"/>
</dbReference>
<feature type="binding site" evidence="12">
    <location>
        <position position="244"/>
    </location>
    <ligand>
        <name>[2Fe-2S] cluster</name>
        <dbReference type="ChEBI" id="CHEBI:190135"/>
    </ligand>
</feature>
<dbReference type="PROSITE" id="PS51384">
    <property type="entry name" value="FAD_FR"/>
    <property type="match status" value="1"/>
</dbReference>
<keyword evidence="8 12" id="KW-0408">Iron</keyword>
<evidence type="ECO:0000256" key="7">
    <source>
        <dbReference type="ARBA" id="ARBA00022982"/>
    </source>
</evidence>
<name>A0A844G8Z1_9BACT</name>
<dbReference type="PANTHER" id="PTHR43513:SF3">
    <property type="entry name" value="DIHYDROOROTATE DEHYDROGENASE B (NAD(+)), ELECTRON TRANSFER SUBUNIT-RELATED"/>
    <property type="match status" value="1"/>
</dbReference>
<dbReference type="Gene3D" id="2.10.240.10">
    <property type="entry name" value="Dihydroorotate dehydrogenase, electron transfer subunit"/>
    <property type="match status" value="1"/>
</dbReference>
<dbReference type="GO" id="GO:0046872">
    <property type="term" value="F:metal ion binding"/>
    <property type="evidence" value="ECO:0007669"/>
    <property type="project" value="UniProtKB-KW"/>
</dbReference>
<comment type="cofactor">
    <cofactor evidence="10">
        <name>[2Fe-2S] cluster</name>
        <dbReference type="ChEBI" id="CHEBI:190135"/>
    </cofactor>
</comment>
<comment type="similarity">
    <text evidence="1">Belongs to the PyrK family.</text>
</comment>
<dbReference type="SUPFAM" id="SSF63380">
    <property type="entry name" value="Riboflavin synthase domain-like"/>
    <property type="match status" value="1"/>
</dbReference>
<evidence type="ECO:0000313" key="14">
    <source>
        <dbReference type="EMBL" id="MST98991.1"/>
    </source>
</evidence>
<keyword evidence="2" id="KW-0813">Transport</keyword>
<dbReference type="CDD" id="cd06218">
    <property type="entry name" value="DHOD_e_trans"/>
    <property type="match status" value="1"/>
</dbReference>
<evidence type="ECO:0000256" key="5">
    <source>
        <dbReference type="ARBA" id="ARBA00022723"/>
    </source>
</evidence>
<dbReference type="InterPro" id="IPR019480">
    <property type="entry name" value="Dihydroorotate_DH_Fe-S-bd"/>
</dbReference>
<dbReference type="EMBL" id="VUNS01000027">
    <property type="protein sequence ID" value="MST98991.1"/>
    <property type="molecule type" value="Genomic_DNA"/>
</dbReference>
<evidence type="ECO:0000256" key="3">
    <source>
        <dbReference type="ARBA" id="ARBA00022630"/>
    </source>
</evidence>
<keyword evidence="5 12" id="KW-0479">Metal-binding</keyword>
<protein>
    <submittedName>
        <fullName evidence="14">Dihydroorotate dehydrogenase electron transfer subunit</fullName>
    </submittedName>
</protein>
<comment type="cofactor">
    <cofactor evidence="12">
        <name>[2Fe-2S] cluster</name>
        <dbReference type="ChEBI" id="CHEBI:190135"/>
    </cofactor>
    <text evidence="12">Binds 1 [2Fe-2S] cluster per subunit.</text>
</comment>
<keyword evidence="9 12" id="KW-0411">Iron-sulfur</keyword>
<evidence type="ECO:0000256" key="8">
    <source>
        <dbReference type="ARBA" id="ARBA00023004"/>
    </source>
</evidence>
<gene>
    <name evidence="14" type="ORF">FYJ85_18305</name>
</gene>
<dbReference type="Proteomes" id="UP000435649">
    <property type="component" value="Unassembled WGS sequence"/>
</dbReference>
<evidence type="ECO:0000256" key="12">
    <source>
        <dbReference type="PIRSR" id="PIRSR006816-2"/>
    </source>
</evidence>
<dbReference type="Pfam" id="PF10418">
    <property type="entry name" value="DHODB_Fe-S_bind"/>
    <property type="match status" value="1"/>
</dbReference>
<dbReference type="PIRSF" id="PIRSF006816">
    <property type="entry name" value="Cyc3_hyd_g"/>
    <property type="match status" value="1"/>
</dbReference>
<dbReference type="InterPro" id="IPR017927">
    <property type="entry name" value="FAD-bd_FR_type"/>
</dbReference>
<evidence type="ECO:0000256" key="9">
    <source>
        <dbReference type="ARBA" id="ARBA00023014"/>
    </source>
</evidence>
<reference evidence="14 15" key="1">
    <citation type="submission" date="2019-08" db="EMBL/GenBank/DDBJ databases">
        <title>In-depth cultivation of the pig gut microbiome towards novel bacterial diversity and tailored functional studies.</title>
        <authorList>
            <person name="Wylensek D."/>
            <person name="Hitch T.C.A."/>
            <person name="Clavel T."/>
        </authorList>
    </citation>
    <scope>NUCLEOTIDE SEQUENCE [LARGE SCALE GENOMIC DNA]</scope>
    <source>
        <strain evidence="14 15">BBE-744-WT-12</strain>
    </source>
</reference>
<dbReference type="Gene3D" id="3.40.50.80">
    <property type="entry name" value="Nucleotide-binding domain of ferredoxin-NADP reductase (FNR) module"/>
    <property type="match status" value="1"/>
</dbReference>
<dbReference type="AlphaFoldDB" id="A0A844G8Z1"/>
<feature type="binding site" evidence="11">
    <location>
        <begin position="72"/>
        <end position="73"/>
    </location>
    <ligand>
        <name>FAD</name>
        <dbReference type="ChEBI" id="CHEBI:57692"/>
    </ligand>
</feature>
<sequence>MTNGEIIENRRLKGDYFLVRFFAPEISRKARAGQFVHVRINRHGDRILRRPFSIHNCEGDVLSVVYKVVGHGTRELSELAPEAVCDLMGPLGVAFTDPAPGVTPVLVAGGYGAAATYLLTKQAPQRGIFLLGARGEADILLTDEYRKAGYDVRVATNDGSLGYRGFVTGLVEQLLDEQPDGNFFFYGCGPHPMLMALAKLLREKRQPGELSIDHLMCCGVGACFACVVKIKADTPEGWTYARACVDGPVFNLDSVYVE</sequence>
<dbReference type="InterPro" id="IPR017938">
    <property type="entry name" value="Riboflavin_synthase-like_b-brl"/>
</dbReference>
<keyword evidence="4 12" id="KW-0001">2Fe-2S</keyword>